<comment type="catalytic activity">
    <reaction evidence="1">
        <text>ATP + protein L-histidine = ADP + protein N-phospho-L-histidine.</text>
        <dbReference type="EC" id="2.7.13.3"/>
    </reaction>
</comment>
<gene>
    <name evidence="15" type="ORF">FDK13_30395</name>
</gene>
<dbReference type="Pfam" id="PF13675">
    <property type="entry name" value="PilJ"/>
    <property type="match status" value="1"/>
</dbReference>
<comment type="caution">
    <text evidence="15">The sequence shown here is derived from an EMBL/GenBank/DDBJ whole genome shotgun (WGS) entry which is preliminary data.</text>
</comment>
<dbReference type="Pfam" id="PF07730">
    <property type="entry name" value="HisKA_3"/>
    <property type="match status" value="1"/>
</dbReference>
<keyword evidence="12 13" id="KW-0472">Membrane</keyword>
<feature type="transmembrane region" description="Helical" evidence="13">
    <location>
        <begin position="15"/>
        <end position="34"/>
    </location>
</feature>
<dbReference type="InterPro" id="IPR029095">
    <property type="entry name" value="NarX-like_N"/>
</dbReference>
<dbReference type="InterPro" id="IPR011712">
    <property type="entry name" value="Sig_transdc_His_kin_sub3_dim/P"/>
</dbReference>
<dbReference type="InterPro" id="IPR005467">
    <property type="entry name" value="His_kinase_dom"/>
</dbReference>
<dbReference type="InterPro" id="IPR036890">
    <property type="entry name" value="HATPase_C_sf"/>
</dbReference>
<dbReference type="GO" id="GO:0000155">
    <property type="term" value="F:phosphorelay sensor kinase activity"/>
    <property type="evidence" value="ECO:0007669"/>
    <property type="project" value="InterPro"/>
</dbReference>
<evidence type="ECO:0000256" key="6">
    <source>
        <dbReference type="ARBA" id="ARBA00022692"/>
    </source>
</evidence>
<evidence type="ECO:0000256" key="12">
    <source>
        <dbReference type="ARBA" id="ARBA00023136"/>
    </source>
</evidence>
<keyword evidence="7" id="KW-0547">Nucleotide-binding</keyword>
<evidence type="ECO:0000256" key="4">
    <source>
        <dbReference type="ARBA" id="ARBA00022553"/>
    </source>
</evidence>
<organism evidence="15 16">
    <name type="scientific">Dyadobacter frigoris</name>
    <dbReference type="NCBI Taxonomy" id="2576211"/>
    <lineage>
        <taxon>Bacteria</taxon>
        <taxon>Pseudomonadati</taxon>
        <taxon>Bacteroidota</taxon>
        <taxon>Cytophagia</taxon>
        <taxon>Cytophagales</taxon>
        <taxon>Spirosomataceae</taxon>
        <taxon>Dyadobacter</taxon>
    </lineage>
</organism>
<dbReference type="PANTHER" id="PTHR24421:SF10">
    <property type="entry name" value="NITRATE_NITRITE SENSOR PROTEIN NARQ"/>
    <property type="match status" value="1"/>
</dbReference>
<evidence type="ECO:0000256" key="9">
    <source>
        <dbReference type="ARBA" id="ARBA00022840"/>
    </source>
</evidence>
<dbReference type="Gene3D" id="3.30.565.10">
    <property type="entry name" value="Histidine kinase-like ATPase, C-terminal domain"/>
    <property type="match status" value="1"/>
</dbReference>
<dbReference type="InterPro" id="IPR050482">
    <property type="entry name" value="Sensor_HK_TwoCompSys"/>
</dbReference>
<dbReference type="SMART" id="SM00387">
    <property type="entry name" value="HATPase_c"/>
    <property type="match status" value="1"/>
</dbReference>
<dbReference type="PROSITE" id="PS50109">
    <property type="entry name" value="HIS_KIN"/>
    <property type="match status" value="1"/>
</dbReference>
<evidence type="ECO:0000256" key="1">
    <source>
        <dbReference type="ARBA" id="ARBA00000085"/>
    </source>
</evidence>
<keyword evidence="8 15" id="KW-0418">Kinase</keyword>
<dbReference type="RefSeq" id="WP_137343787.1">
    <property type="nucleotide sequence ID" value="NZ_BSQH01000016.1"/>
</dbReference>
<evidence type="ECO:0000313" key="15">
    <source>
        <dbReference type="EMBL" id="TKT87358.1"/>
    </source>
</evidence>
<dbReference type="Pfam" id="PF02518">
    <property type="entry name" value="HATPase_c"/>
    <property type="match status" value="1"/>
</dbReference>
<protein>
    <recommendedName>
        <fullName evidence="3">histidine kinase</fullName>
        <ecNumber evidence="3">2.7.13.3</ecNumber>
    </recommendedName>
</protein>
<proteinExistence type="predicted"/>
<dbReference type="InterPro" id="IPR003594">
    <property type="entry name" value="HATPase_dom"/>
</dbReference>
<dbReference type="GO" id="GO:0016020">
    <property type="term" value="C:membrane"/>
    <property type="evidence" value="ECO:0007669"/>
    <property type="project" value="UniProtKB-SubCell"/>
</dbReference>
<evidence type="ECO:0000256" key="3">
    <source>
        <dbReference type="ARBA" id="ARBA00012438"/>
    </source>
</evidence>
<dbReference type="AlphaFoldDB" id="A0A4U6CW47"/>
<feature type="transmembrane region" description="Helical" evidence="13">
    <location>
        <begin position="185"/>
        <end position="203"/>
    </location>
</feature>
<comment type="subcellular location">
    <subcellularLocation>
        <location evidence="2">Membrane</location>
        <topology evidence="2">Multi-pass membrane protein</topology>
    </subcellularLocation>
</comment>
<evidence type="ECO:0000256" key="10">
    <source>
        <dbReference type="ARBA" id="ARBA00022989"/>
    </source>
</evidence>
<evidence type="ECO:0000256" key="5">
    <source>
        <dbReference type="ARBA" id="ARBA00022679"/>
    </source>
</evidence>
<dbReference type="OrthoDB" id="9760839at2"/>
<keyword evidence="5" id="KW-0808">Transferase</keyword>
<dbReference type="Proteomes" id="UP000304900">
    <property type="component" value="Unassembled WGS sequence"/>
</dbReference>
<keyword evidence="6 13" id="KW-0812">Transmembrane</keyword>
<dbReference type="CDD" id="cd16917">
    <property type="entry name" value="HATPase_UhpB-NarQ-NarX-like"/>
    <property type="match status" value="1"/>
</dbReference>
<feature type="domain" description="Histidine kinase" evidence="14">
    <location>
        <begin position="281"/>
        <end position="477"/>
    </location>
</feature>
<evidence type="ECO:0000256" key="7">
    <source>
        <dbReference type="ARBA" id="ARBA00022741"/>
    </source>
</evidence>
<dbReference type="GO" id="GO:0046983">
    <property type="term" value="F:protein dimerization activity"/>
    <property type="evidence" value="ECO:0007669"/>
    <property type="project" value="InterPro"/>
</dbReference>
<accession>A0A4U6CW47</accession>
<evidence type="ECO:0000256" key="8">
    <source>
        <dbReference type="ARBA" id="ARBA00022777"/>
    </source>
</evidence>
<evidence type="ECO:0000256" key="13">
    <source>
        <dbReference type="SAM" id="Phobius"/>
    </source>
</evidence>
<dbReference type="GO" id="GO:0005524">
    <property type="term" value="F:ATP binding"/>
    <property type="evidence" value="ECO:0007669"/>
    <property type="project" value="UniProtKB-KW"/>
</dbReference>
<keyword evidence="11" id="KW-0902">Two-component regulatory system</keyword>
<dbReference type="EC" id="2.7.13.3" evidence="3"/>
<dbReference type="SUPFAM" id="SSF55874">
    <property type="entry name" value="ATPase domain of HSP90 chaperone/DNA topoisomerase II/histidine kinase"/>
    <property type="match status" value="1"/>
</dbReference>
<evidence type="ECO:0000256" key="2">
    <source>
        <dbReference type="ARBA" id="ARBA00004141"/>
    </source>
</evidence>
<keyword evidence="9" id="KW-0067">ATP-binding</keyword>
<name>A0A4U6CW47_9BACT</name>
<dbReference type="Gene3D" id="1.20.5.1930">
    <property type="match status" value="1"/>
</dbReference>
<sequence length="477" mass="54568">MEKLESQVADRLTRYYIVALTLVAVLTVSGLFLIRRTINNLNHDSRVVNVAGRQRMLSQRLTKLAILQTEKIPTSDSVKIDSLLNIWKVSHEQLLRGRIKMESEFVVLKSDSIKNMYRNLEPVFQTIYTNLLIVINTSVPEEEKRNALRIILTAEPVFLRQMDAIVFQFDRESYGRIKILEQIEWILDILTLIVLLAEGILIFRPVVNTTRRIVRLLAASEDAVRVVNKKLKVANSQLIRAQNDLIRSEEEKYQLQLAENRIRAAALIEGQEEERKRFALELHDGIGQMLTGLKLQAEKLKQMQFDDEKQRLRFDRLVSLIQDTIQTTRQVSFNLMPSVLNDFGLSAALNLLCAQTSELSEIKIKYEGKKDRIALAGPVEIGLYRIAQEALNNAVKHSESDNIKIKLEQTENQIVLEIEDDGKGFLISNLKNKSESFLTQNGIENIRTRTQLLNGEMKIISKVDTGTRLVINIPVQS</sequence>
<reference evidence="15 16" key="1">
    <citation type="submission" date="2019-05" db="EMBL/GenBank/DDBJ databases">
        <title>Dyadobacter AR-3-8 sp. nov., isolated from arctic soil.</title>
        <authorList>
            <person name="Chaudhary D.K."/>
        </authorList>
    </citation>
    <scope>NUCLEOTIDE SEQUENCE [LARGE SCALE GENOMIC DNA]</scope>
    <source>
        <strain evidence="15 16">AR-3-8</strain>
    </source>
</reference>
<keyword evidence="4" id="KW-0597">Phosphoprotein</keyword>
<dbReference type="PANTHER" id="PTHR24421">
    <property type="entry name" value="NITRATE/NITRITE SENSOR PROTEIN NARX-RELATED"/>
    <property type="match status" value="1"/>
</dbReference>
<evidence type="ECO:0000256" key="11">
    <source>
        <dbReference type="ARBA" id="ARBA00023012"/>
    </source>
</evidence>
<keyword evidence="10 13" id="KW-1133">Transmembrane helix</keyword>
<keyword evidence="16" id="KW-1185">Reference proteome</keyword>
<evidence type="ECO:0000259" key="14">
    <source>
        <dbReference type="PROSITE" id="PS50109"/>
    </source>
</evidence>
<dbReference type="EMBL" id="SZVO01000020">
    <property type="protein sequence ID" value="TKT87358.1"/>
    <property type="molecule type" value="Genomic_DNA"/>
</dbReference>
<evidence type="ECO:0000313" key="16">
    <source>
        <dbReference type="Proteomes" id="UP000304900"/>
    </source>
</evidence>